<dbReference type="InterPro" id="IPR027372">
    <property type="entry name" value="Phytase-like_dom"/>
</dbReference>
<evidence type="ECO:0000313" key="2">
    <source>
        <dbReference type="EMBL" id="MBB3942371.1"/>
    </source>
</evidence>
<comment type="caution">
    <text evidence="2">The sequence shown here is derived from an EMBL/GenBank/DDBJ whole genome shotgun (WGS) entry which is preliminary data.</text>
</comment>
<accession>A0A840AXK6</accession>
<dbReference type="RefSeq" id="WP_183939910.1">
    <property type="nucleotide sequence ID" value="NZ_BAABBG010000001.1"/>
</dbReference>
<dbReference type="PIRSF" id="PIRSF031900">
    <property type="entry name" value="UCP031900"/>
    <property type="match status" value="1"/>
</dbReference>
<gene>
    <name evidence="2" type="ORF">GGR91_000593</name>
</gene>
<evidence type="ECO:0000313" key="3">
    <source>
        <dbReference type="Proteomes" id="UP000581447"/>
    </source>
</evidence>
<dbReference type="SUPFAM" id="SSF63829">
    <property type="entry name" value="Calcium-dependent phosphotriesterase"/>
    <property type="match status" value="1"/>
</dbReference>
<dbReference type="EMBL" id="JACIEA010000001">
    <property type="protein sequence ID" value="MBB3942371.1"/>
    <property type="molecule type" value="Genomic_DNA"/>
</dbReference>
<dbReference type="Proteomes" id="UP000581447">
    <property type="component" value="Unassembled WGS sequence"/>
</dbReference>
<sequence>MSPKIKRLALGIGLAFVAVGGVRTIYPSDSQDISLKPLQLNPDNPAMRKVGGLEFIAAWELRSKNSDFGGISALTALKDGRFVGIGDAGTLIGFGLTNDATTDRPFIAPLPNLDGPETNYKDRDSEGIAYDPDGGQFWVSFEGHHAIRRYSGSFARLTGIVRPAAMQNWPKNKGAETIIRLQNGQFIIIAESVDDGTHPALLFSGDPVEPGSAITQFRFRPPPGYRVTDGVQLPDGRIALVNRSIGFLQGFSAKISLLNPNDISTSAVAAGTVMASLASPLLVDNLEGIAVTTEGSRIYLWLVSDNNFSIFQRTILMKFRLPSASDKKKPEAVAAPGFDSF</sequence>
<dbReference type="InterPro" id="IPR014567">
    <property type="entry name" value="UCP031900"/>
</dbReference>
<name>A0A840AXK6_9SPHN</name>
<reference evidence="2 3" key="1">
    <citation type="submission" date="2020-08" db="EMBL/GenBank/DDBJ databases">
        <title>Genomic Encyclopedia of Type Strains, Phase IV (KMG-IV): sequencing the most valuable type-strain genomes for metagenomic binning, comparative biology and taxonomic classification.</title>
        <authorList>
            <person name="Goeker M."/>
        </authorList>
    </citation>
    <scope>NUCLEOTIDE SEQUENCE [LARGE SCALE GENOMIC DNA]</scope>
    <source>
        <strain evidence="2 3">DSM 29050</strain>
    </source>
</reference>
<keyword evidence="3" id="KW-1185">Reference proteome</keyword>
<dbReference type="Pfam" id="PF13449">
    <property type="entry name" value="Phytase-like"/>
    <property type="match status" value="1"/>
</dbReference>
<dbReference type="AlphaFoldDB" id="A0A840AXK6"/>
<protein>
    <recommendedName>
        <fullName evidence="1">Phytase-like domain-containing protein</fullName>
    </recommendedName>
</protein>
<organism evidence="2 3">
    <name type="scientific">Sphingorhabdus rigui</name>
    <dbReference type="NCBI Taxonomy" id="1282858"/>
    <lineage>
        <taxon>Bacteria</taxon>
        <taxon>Pseudomonadati</taxon>
        <taxon>Pseudomonadota</taxon>
        <taxon>Alphaproteobacteria</taxon>
        <taxon>Sphingomonadales</taxon>
        <taxon>Sphingomonadaceae</taxon>
        <taxon>Sphingorhabdus</taxon>
    </lineage>
</organism>
<evidence type="ECO:0000259" key="1">
    <source>
        <dbReference type="Pfam" id="PF13449"/>
    </source>
</evidence>
<proteinExistence type="predicted"/>
<feature type="domain" description="Phytase-like" evidence="1">
    <location>
        <begin position="67"/>
        <end position="308"/>
    </location>
</feature>